<dbReference type="PROSITE" id="PS00061">
    <property type="entry name" value="ADH_SHORT"/>
    <property type="match status" value="1"/>
</dbReference>
<dbReference type="CDD" id="cd05233">
    <property type="entry name" value="SDR_c"/>
    <property type="match status" value="1"/>
</dbReference>
<dbReference type="PRINTS" id="PR00080">
    <property type="entry name" value="SDRFAMILY"/>
</dbReference>
<dbReference type="InterPro" id="IPR036291">
    <property type="entry name" value="NAD(P)-bd_dom_sf"/>
</dbReference>
<dbReference type="InterPro" id="IPR020904">
    <property type="entry name" value="Sc_DH/Rdtase_CS"/>
</dbReference>
<dbReference type="InterPro" id="IPR002347">
    <property type="entry name" value="SDR_fam"/>
</dbReference>
<dbReference type="PANTHER" id="PTHR42879">
    <property type="entry name" value="3-OXOACYL-(ACYL-CARRIER-PROTEIN) REDUCTASE"/>
    <property type="match status" value="1"/>
</dbReference>
<comment type="caution">
    <text evidence="3">The sequence shown here is derived from an EMBL/GenBank/DDBJ whole genome shotgun (WGS) entry which is preliminary data.</text>
</comment>
<dbReference type="GO" id="GO:0016491">
    <property type="term" value="F:oxidoreductase activity"/>
    <property type="evidence" value="ECO:0007669"/>
    <property type="project" value="UniProtKB-KW"/>
</dbReference>
<dbReference type="Proteomes" id="UP000450012">
    <property type="component" value="Unassembled WGS sequence"/>
</dbReference>
<organism evidence="3 4">
    <name type="scientific">Duganella rivi</name>
    <dbReference type="NCBI Taxonomy" id="2666083"/>
    <lineage>
        <taxon>Bacteria</taxon>
        <taxon>Pseudomonadati</taxon>
        <taxon>Pseudomonadota</taxon>
        <taxon>Betaproteobacteria</taxon>
        <taxon>Burkholderiales</taxon>
        <taxon>Oxalobacteraceae</taxon>
        <taxon>Telluria group</taxon>
        <taxon>Duganella</taxon>
    </lineage>
</organism>
<accession>A0A7X4KC78</accession>
<dbReference type="EMBL" id="WWCK01000004">
    <property type="protein sequence ID" value="MYM67915.1"/>
    <property type="molecule type" value="Genomic_DNA"/>
</dbReference>
<dbReference type="PRINTS" id="PR00081">
    <property type="entry name" value="GDHRDH"/>
</dbReference>
<sequence length="240" mass="25414">MQLAQIIILDNPGLVVPRPFEQLAAQGHLVIGLARDVSAPGFPGILHSVDLSDEQATARALGALCREHAIDGVVNNVGFVRLARIGDIDLADLDDTLRLNLRPTVQIVQAVLPGMCERGWGRIINMSSLVALGMAERTAYAASKSAMISFTRTWALELARTGITVNSVAPGPTETELFRQNTPVGSEAERRFLAAVPMGRFGKPDEVAAAVAFLLSEQAGFITGQTLFADGGASVGKLSL</sequence>
<name>A0A7X4KC78_9BURK</name>
<dbReference type="Pfam" id="PF13561">
    <property type="entry name" value="adh_short_C2"/>
    <property type="match status" value="1"/>
</dbReference>
<dbReference type="InterPro" id="IPR050259">
    <property type="entry name" value="SDR"/>
</dbReference>
<protein>
    <submittedName>
        <fullName evidence="3">SDR family oxidoreductase</fullName>
    </submittedName>
</protein>
<gene>
    <name evidence="3" type="ORF">GTP45_13875</name>
</gene>
<keyword evidence="2" id="KW-0560">Oxidoreductase</keyword>
<dbReference type="FunFam" id="3.40.50.720:FF:000173">
    <property type="entry name" value="3-oxoacyl-[acyl-carrier protein] reductase"/>
    <property type="match status" value="1"/>
</dbReference>
<keyword evidence="4" id="KW-1185">Reference proteome</keyword>
<dbReference type="GO" id="GO:0032787">
    <property type="term" value="P:monocarboxylic acid metabolic process"/>
    <property type="evidence" value="ECO:0007669"/>
    <property type="project" value="UniProtKB-ARBA"/>
</dbReference>
<evidence type="ECO:0000313" key="4">
    <source>
        <dbReference type="Proteomes" id="UP000450012"/>
    </source>
</evidence>
<proteinExistence type="inferred from homology"/>
<comment type="similarity">
    <text evidence="1">Belongs to the short-chain dehydrogenases/reductases (SDR) family.</text>
</comment>
<dbReference type="AlphaFoldDB" id="A0A7X4KC78"/>
<reference evidence="3 4" key="1">
    <citation type="submission" date="2019-12" db="EMBL/GenBank/DDBJ databases">
        <title>Novel species isolated from a subtropical stream in China.</title>
        <authorList>
            <person name="Lu H."/>
        </authorList>
    </citation>
    <scope>NUCLEOTIDE SEQUENCE [LARGE SCALE GENOMIC DNA]</scope>
    <source>
        <strain evidence="3 4">FT55W</strain>
    </source>
</reference>
<evidence type="ECO:0000256" key="2">
    <source>
        <dbReference type="ARBA" id="ARBA00023002"/>
    </source>
</evidence>
<evidence type="ECO:0000313" key="3">
    <source>
        <dbReference type="EMBL" id="MYM67915.1"/>
    </source>
</evidence>
<dbReference type="SUPFAM" id="SSF51735">
    <property type="entry name" value="NAD(P)-binding Rossmann-fold domains"/>
    <property type="match status" value="1"/>
</dbReference>
<evidence type="ECO:0000256" key="1">
    <source>
        <dbReference type="ARBA" id="ARBA00006484"/>
    </source>
</evidence>
<dbReference type="Gene3D" id="3.40.50.720">
    <property type="entry name" value="NAD(P)-binding Rossmann-like Domain"/>
    <property type="match status" value="1"/>
</dbReference>